<gene>
    <name evidence="2" type="ORF">ACFPOU_17445</name>
</gene>
<accession>A0ABW0PK71</accession>
<dbReference type="InterPro" id="IPR004360">
    <property type="entry name" value="Glyas_Fos-R_dOase_dom"/>
</dbReference>
<dbReference type="PROSITE" id="PS51819">
    <property type="entry name" value="VOC"/>
    <property type="match status" value="1"/>
</dbReference>
<dbReference type="Proteomes" id="UP001596031">
    <property type="component" value="Unassembled WGS sequence"/>
</dbReference>
<feature type="domain" description="VOC" evidence="1">
    <location>
        <begin position="11"/>
        <end position="136"/>
    </location>
</feature>
<proteinExistence type="predicted"/>
<evidence type="ECO:0000313" key="3">
    <source>
        <dbReference type="Proteomes" id="UP001596031"/>
    </source>
</evidence>
<dbReference type="CDD" id="cd07246">
    <property type="entry name" value="VOC_like"/>
    <property type="match status" value="1"/>
</dbReference>
<evidence type="ECO:0000313" key="2">
    <source>
        <dbReference type="EMBL" id="MFC5512890.1"/>
    </source>
</evidence>
<protein>
    <submittedName>
        <fullName evidence="2">VOC family protein</fullName>
    </submittedName>
</protein>
<dbReference type="PANTHER" id="PTHR34109:SF1">
    <property type="entry name" value="VOC DOMAIN-CONTAINING PROTEIN"/>
    <property type="match status" value="1"/>
</dbReference>
<keyword evidence="3" id="KW-1185">Reference proteome</keyword>
<dbReference type="SUPFAM" id="SSF54593">
    <property type="entry name" value="Glyoxalase/Bleomycin resistance protein/Dihydroxybiphenyl dioxygenase"/>
    <property type="match status" value="1"/>
</dbReference>
<sequence length="155" mass="17122">MSPEVKPVEEGMPTVTPHLVCANCHEAIEFYKKAFGAIEVMRTPMPDGKVGHAMLRIGDSPLFLADEFPDYGSFSPLSLKGSPVTIHLSVPNVDALWNQAKAAGATVRMELADMFWGDRYGQLDDPFGHRWSMATHVKDVSPEEMQEAMQRECAA</sequence>
<dbReference type="PANTHER" id="PTHR34109">
    <property type="entry name" value="BNAUNNG04460D PROTEIN-RELATED"/>
    <property type="match status" value="1"/>
</dbReference>
<dbReference type="InterPro" id="IPR029068">
    <property type="entry name" value="Glyas_Bleomycin-R_OHBP_Dase"/>
</dbReference>
<dbReference type="InterPro" id="IPR037523">
    <property type="entry name" value="VOC_core"/>
</dbReference>
<dbReference type="Gene3D" id="3.30.720.120">
    <property type="match status" value="1"/>
</dbReference>
<reference evidence="3" key="1">
    <citation type="journal article" date="2019" name="Int. J. Syst. Evol. Microbiol.">
        <title>The Global Catalogue of Microorganisms (GCM) 10K type strain sequencing project: providing services to taxonomists for standard genome sequencing and annotation.</title>
        <authorList>
            <consortium name="The Broad Institute Genomics Platform"/>
            <consortium name="The Broad Institute Genome Sequencing Center for Infectious Disease"/>
            <person name="Wu L."/>
            <person name="Ma J."/>
        </authorList>
    </citation>
    <scope>NUCLEOTIDE SEQUENCE [LARGE SCALE GENOMIC DNA]</scope>
    <source>
        <strain evidence="3">CCUG 38813</strain>
    </source>
</reference>
<name>A0ABW0PK71_9BURK</name>
<organism evidence="2 3">
    <name type="scientific">Massilia jejuensis</name>
    <dbReference type="NCBI Taxonomy" id="648894"/>
    <lineage>
        <taxon>Bacteria</taxon>
        <taxon>Pseudomonadati</taxon>
        <taxon>Pseudomonadota</taxon>
        <taxon>Betaproteobacteria</taxon>
        <taxon>Burkholderiales</taxon>
        <taxon>Oxalobacteraceae</taxon>
        <taxon>Telluria group</taxon>
        <taxon>Massilia</taxon>
    </lineage>
</organism>
<dbReference type="EMBL" id="JBHSMS010000057">
    <property type="protein sequence ID" value="MFC5512890.1"/>
    <property type="molecule type" value="Genomic_DNA"/>
</dbReference>
<evidence type="ECO:0000259" key="1">
    <source>
        <dbReference type="PROSITE" id="PS51819"/>
    </source>
</evidence>
<dbReference type="Gene3D" id="3.30.720.110">
    <property type="match status" value="1"/>
</dbReference>
<dbReference type="RefSeq" id="WP_379724027.1">
    <property type="nucleotide sequence ID" value="NZ_JBHSMS010000057.1"/>
</dbReference>
<dbReference type="Pfam" id="PF00903">
    <property type="entry name" value="Glyoxalase"/>
    <property type="match status" value="1"/>
</dbReference>
<comment type="caution">
    <text evidence="2">The sequence shown here is derived from an EMBL/GenBank/DDBJ whole genome shotgun (WGS) entry which is preliminary data.</text>
</comment>